<dbReference type="Pfam" id="PF01035">
    <property type="entry name" value="DNA_binding_1"/>
    <property type="match status" value="1"/>
</dbReference>
<keyword evidence="2 8" id="KW-0489">Methyltransferase</keyword>
<feature type="domain" description="Methylated-DNA-[protein]-cysteine S-methyltransferase DNA binding" evidence="7">
    <location>
        <begin position="78"/>
        <end position="158"/>
    </location>
</feature>
<keyword evidence="5" id="KW-0234">DNA repair</keyword>
<keyword evidence="9" id="KW-1185">Reference proteome</keyword>
<proteinExistence type="predicted"/>
<dbReference type="PROSITE" id="PS00374">
    <property type="entry name" value="MGMT"/>
    <property type="match status" value="1"/>
</dbReference>
<dbReference type="InterPro" id="IPR001497">
    <property type="entry name" value="MethylDNA_cys_MeTrfase_AS"/>
</dbReference>
<dbReference type="EC" id="2.1.1.63" evidence="8"/>
<name>A0ABS4S7I3_9BACI</name>
<reference evidence="8 9" key="1">
    <citation type="submission" date="2021-03" db="EMBL/GenBank/DDBJ databases">
        <title>Genomic Encyclopedia of Type Strains, Phase IV (KMG-IV): sequencing the most valuable type-strain genomes for metagenomic binning, comparative biology and taxonomic classification.</title>
        <authorList>
            <person name="Goeker M."/>
        </authorList>
    </citation>
    <scope>NUCLEOTIDE SEQUENCE [LARGE SCALE GENOMIC DNA]</scope>
    <source>
        <strain evidence="8 9">DSM 25790</strain>
    </source>
</reference>
<comment type="catalytic activity">
    <reaction evidence="1">
        <text>a 4-O-methyl-thymidine in DNA + L-cysteinyl-[protein] = a thymidine in DNA + S-methyl-L-cysteinyl-[protein]</text>
        <dbReference type="Rhea" id="RHEA:53428"/>
        <dbReference type="Rhea" id="RHEA-COMP:10131"/>
        <dbReference type="Rhea" id="RHEA-COMP:10132"/>
        <dbReference type="Rhea" id="RHEA-COMP:13555"/>
        <dbReference type="Rhea" id="RHEA-COMP:13556"/>
        <dbReference type="ChEBI" id="CHEBI:29950"/>
        <dbReference type="ChEBI" id="CHEBI:82612"/>
        <dbReference type="ChEBI" id="CHEBI:137386"/>
        <dbReference type="ChEBI" id="CHEBI:137387"/>
        <dbReference type="EC" id="2.1.1.63"/>
    </reaction>
</comment>
<dbReference type="InterPro" id="IPR036217">
    <property type="entry name" value="MethylDNA_cys_MeTrfase_DNAb"/>
</dbReference>
<dbReference type="NCBIfam" id="TIGR00589">
    <property type="entry name" value="ogt"/>
    <property type="match status" value="1"/>
</dbReference>
<evidence type="ECO:0000256" key="6">
    <source>
        <dbReference type="ARBA" id="ARBA00049348"/>
    </source>
</evidence>
<evidence type="ECO:0000256" key="4">
    <source>
        <dbReference type="ARBA" id="ARBA00022763"/>
    </source>
</evidence>
<keyword evidence="4" id="KW-0227">DNA damage</keyword>
<dbReference type="InterPro" id="IPR036388">
    <property type="entry name" value="WH-like_DNA-bd_sf"/>
</dbReference>
<comment type="catalytic activity">
    <reaction evidence="6">
        <text>a 6-O-methyl-2'-deoxyguanosine in DNA + L-cysteinyl-[protein] = S-methyl-L-cysteinyl-[protein] + a 2'-deoxyguanosine in DNA</text>
        <dbReference type="Rhea" id="RHEA:24000"/>
        <dbReference type="Rhea" id="RHEA-COMP:10131"/>
        <dbReference type="Rhea" id="RHEA-COMP:10132"/>
        <dbReference type="Rhea" id="RHEA-COMP:11367"/>
        <dbReference type="Rhea" id="RHEA-COMP:11368"/>
        <dbReference type="ChEBI" id="CHEBI:29950"/>
        <dbReference type="ChEBI" id="CHEBI:82612"/>
        <dbReference type="ChEBI" id="CHEBI:85445"/>
        <dbReference type="ChEBI" id="CHEBI:85448"/>
        <dbReference type="EC" id="2.1.1.63"/>
    </reaction>
</comment>
<dbReference type="EMBL" id="JAGIKX010000008">
    <property type="protein sequence ID" value="MBP2257447.1"/>
    <property type="molecule type" value="Genomic_DNA"/>
</dbReference>
<dbReference type="Gene3D" id="1.10.10.10">
    <property type="entry name" value="Winged helix-like DNA-binding domain superfamily/Winged helix DNA-binding domain"/>
    <property type="match status" value="1"/>
</dbReference>
<gene>
    <name evidence="8" type="ORF">J2Z81_001395</name>
</gene>
<dbReference type="PANTHER" id="PTHR10815:SF5">
    <property type="entry name" value="METHYLATED-DNA--PROTEIN-CYSTEINE METHYLTRANSFERASE"/>
    <property type="match status" value="1"/>
</dbReference>
<dbReference type="Gene3D" id="3.30.160.70">
    <property type="entry name" value="Methylated DNA-protein cysteine methyltransferase domain"/>
    <property type="match status" value="1"/>
</dbReference>
<dbReference type="InterPro" id="IPR036631">
    <property type="entry name" value="MGMT_N_sf"/>
</dbReference>
<dbReference type="GO" id="GO:0003908">
    <property type="term" value="F:methylated-DNA-[protein]-cysteine S-methyltransferase activity"/>
    <property type="evidence" value="ECO:0007669"/>
    <property type="project" value="UniProtKB-EC"/>
</dbReference>
<dbReference type="Proteomes" id="UP001519294">
    <property type="component" value="Unassembled WGS sequence"/>
</dbReference>
<evidence type="ECO:0000256" key="3">
    <source>
        <dbReference type="ARBA" id="ARBA00022679"/>
    </source>
</evidence>
<evidence type="ECO:0000259" key="7">
    <source>
        <dbReference type="Pfam" id="PF01035"/>
    </source>
</evidence>
<dbReference type="GO" id="GO:0032259">
    <property type="term" value="P:methylation"/>
    <property type="evidence" value="ECO:0007669"/>
    <property type="project" value="UniProtKB-KW"/>
</dbReference>
<organism evidence="8 9">
    <name type="scientific">Virgibacillus alimentarius</name>
    <dbReference type="NCBI Taxonomy" id="698769"/>
    <lineage>
        <taxon>Bacteria</taxon>
        <taxon>Bacillati</taxon>
        <taxon>Bacillota</taxon>
        <taxon>Bacilli</taxon>
        <taxon>Bacillales</taxon>
        <taxon>Bacillaceae</taxon>
        <taxon>Virgibacillus</taxon>
    </lineage>
</organism>
<evidence type="ECO:0000256" key="5">
    <source>
        <dbReference type="ARBA" id="ARBA00023204"/>
    </source>
</evidence>
<sequence>MIFYDECNTIIGCLRFVFKEDGLLEQVLLNDDRWHALVTKHKIKRNHEIGNPICQQFQEYIHGDRKQIDVPFELTGTPFQKQTWAALRSIPYGEIRSYSEIATFIGKPKATRAVGHANAINPLPILIPCHRVIGKNKKLTGYAGGTDKKKQLLLIEGVMIY</sequence>
<protein>
    <submittedName>
        <fullName evidence="8">Methylated-DNA-[protein]-cysteine S-methyltransferase</fullName>
        <ecNumber evidence="8">2.1.1.63</ecNumber>
    </submittedName>
</protein>
<dbReference type="SUPFAM" id="SSF46767">
    <property type="entry name" value="Methylated DNA-protein cysteine methyltransferase, C-terminal domain"/>
    <property type="match status" value="1"/>
</dbReference>
<accession>A0ABS4S7I3</accession>
<dbReference type="CDD" id="cd06445">
    <property type="entry name" value="ATase"/>
    <property type="match status" value="1"/>
</dbReference>
<dbReference type="RefSeq" id="WP_038220957.1">
    <property type="nucleotide sequence ID" value="NZ_JAGIKX010000008.1"/>
</dbReference>
<keyword evidence="3 8" id="KW-0808">Transferase</keyword>
<dbReference type="SUPFAM" id="SSF53155">
    <property type="entry name" value="Methylated DNA-protein cysteine methyltransferase domain"/>
    <property type="match status" value="1"/>
</dbReference>
<comment type="caution">
    <text evidence="8">The sequence shown here is derived from an EMBL/GenBank/DDBJ whole genome shotgun (WGS) entry which is preliminary data.</text>
</comment>
<evidence type="ECO:0000256" key="1">
    <source>
        <dbReference type="ARBA" id="ARBA00001286"/>
    </source>
</evidence>
<evidence type="ECO:0000313" key="8">
    <source>
        <dbReference type="EMBL" id="MBP2257447.1"/>
    </source>
</evidence>
<evidence type="ECO:0000256" key="2">
    <source>
        <dbReference type="ARBA" id="ARBA00022603"/>
    </source>
</evidence>
<dbReference type="InterPro" id="IPR014048">
    <property type="entry name" value="MethylDNA_cys_MeTrfase_DNA-bd"/>
</dbReference>
<evidence type="ECO:0000313" key="9">
    <source>
        <dbReference type="Proteomes" id="UP001519294"/>
    </source>
</evidence>
<dbReference type="PANTHER" id="PTHR10815">
    <property type="entry name" value="METHYLATED-DNA--PROTEIN-CYSTEINE METHYLTRANSFERASE"/>
    <property type="match status" value="1"/>
</dbReference>